<evidence type="ECO:0000313" key="7">
    <source>
        <dbReference type="Proteomes" id="UP000641206"/>
    </source>
</evidence>
<keyword evidence="4" id="KW-0812">Transmembrane</keyword>
<reference evidence="7" key="1">
    <citation type="journal article" date="2019" name="Int. J. Syst. Evol. Microbiol.">
        <title>The Global Catalogue of Microorganisms (GCM) 10K type strain sequencing project: providing services to taxonomists for standard genome sequencing and annotation.</title>
        <authorList>
            <consortium name="The Broad Institute Genomics Platform"/>
            <consortium name="The Broad Institute Genome Sequencing Center for Infectious Disease"/>
            <person name="Wu L."/>
            <person name="Ma J."/>
        </authorList>
    </citation>
    <scope>NUCLEOTIDE SEQUENCE [LARGE SCALE GENOMIC DNA]</scope>
    <source>
        <strain evidence="7">CGMCC 1.7693</strain>
    </source>
</reference>
<dbReference type="InterPro" id="IPR050641">
    <property type="entry name" value="RIFMO-like"/>
</dbReference>
<dbReference type="EMBL" id="BMLW01000002">
    <property type="protein sequence ID" value="GGP08619.1"/>
    <property type="molecule type" value="Genomic_DNA"/>
</dbReference>
<dbReference type="InterPro" id="IPR002938">
    <property type="entry name" value="FAD-bd"/>
</dbReference>
<feature type="domain" description="FAD-binding" evidence="5">
    <location>
        <begin position="20"/>
        <end position="362"/>
    </location>
</feature>
<dbReference type="Gene3D" id="3.50.50.60">
    <property type="entry name" value="FAD/NAD(P)-binding domain"/>
    <property type="match status" value="1"/>
</dbReference>
<organism evidence="6 7">
    <name type="scientific">Oceanobacillus neutriphilus</name>
    <dbReference type="NCBI Taxonomy" id="531815"/>
    <lineage>
        <taxon>Bacteria</taxon>
        <taxon>Bacillati</taxon>
        <taxon>Bacillota</taxon>
        <taxon>Bacilli</taxon>
        <taxon>Bacillales</taxon>
        <taxon>Bacillaceae</taxon>
        <taxon>Oceanobacillus</taxon>
    </lineage>
</organism>
<dbReference type="Proteomes" id="UP000641206">
    <property type="component" value="Unassembled WGS sequence"/>
</dbReference>
<evidence type="ECO:0000256" key="1">
    <source>
        <dbReference type="ARBA" id="ARBA00001974"/>
    </source>
</evidence>
<protein>
    <submittedName>
        <fullName evidence="6">FAD-dependent oxidoreductase</fullName>
    </submittedName>
</protein>
<dbReference type="Gene3D" id="3.40.30.120">
    <property type="match status" value="1"/>
</dbReference>
<evidence type="ECO:0000256" key="3">
    <source>
        <dbReference type="ARBA" id="ARBA00022827"/>
    </source>
</evidence>
<evidence type="ECO:0000256" key="4">
    <source>
        <dbReference type="SAM" id="Phobius"/>
    </source>
</evidence>
<dbReference type="RefSeq" id="WP_188733345.1">
    <property type="nucleotide sequence ID" value="NZ_BMLW01000002.1"/>
</dbReference>
<proteinExistence type="predicted"/>
<evidence type="ECO:0000313" key="6">
    <source>
        <dbReference type="EMBL" id="GGP08619.1"/>
    </source>
</evidence>
<comment type="cofactor">
    <cofactor evidence="1">
        <name>FAD</name>
        <dbReference type="ChEBI" id="CHEBI:57692"/>
    </cofactor>
</comment>
<dbReference type="PANTHER" id="PTHR43004:SF19">
    <property type="entry name" value="BINDING MONOOXYGENASE, PUTATIVE (JCVI)-RELATED"/>
    <property type="match status" value="1"/>
</dbReference>
<keyword evidence="3" id="KW-0274">FAD</keyword>
<feature type="transmembrane region" description="Helical" evidence="4">
    <location>
        <begin position="21"/>
        <end position="39"/>
    </location>
</feature>
<dbReference type="PRINTS" id="PR00420">
    <property type="entry name" value="RNGMNOXGNASE"/>
</dbReference>
<keyword evidence="2" id="KW-0285">Flavoprotein</keyword>
<dbReference type="Pfam" id="PF21274">
    <property type="entry name" value="Rng_hyd_C"/>
    <property type="match status" value="1"/>
</dbReference>
<comment type="caution">
    <text evidence="6">The sequence shown here is derived from an EMBL/GenBank/DDBJ whole genome shotgun (WGS) entry which is preliminary data.</text>
</comment>
<accession>A0ABQ2NTL6</accession>
<keyword evidence="7" id="KW-1185">Reference proteome</keyword>
<sequence length="541" mass="60138">MNKKTNIFQHSTKTNEASTTSVIVVGGSLVGLSTAMFLAKQGVSTILVERHPGSSAHPRATGFTPRTMELFRTVGIAEQIPQAPTKFRLRRARVESLAGEWFEESEWTPGKQQLPDIEYSPYRGAAIAQDRLEPILRDKAIELGAEVRMNTELISFEQDSTGVTAFLRSREDENEYTLRADYLVAADGNRSPIREKLGIGRNGHGHIRTMRSVLFRAPLEKYLASGIRQFNIDQPGLKAFLTTYGDGRWVLMFNDDKERDEEELLHAVQNAIGRPDLNIEIITTGRWKLSALIADKFSSGRIFLAGDAAHTLPPTRGGFGANTGIEDAYNLAWKLSAVLSGESSTEILDTYDAERRPIAWLRHDQTFARPDYKSNVDDTENDVIIIDDDAMEFGQLYRSKAIIGTDTKLSPALRIEQWAGQPGTRAPHLWANKNGEKITTLDLFECGWVLLTEDERWITLAESVGEQLGVKLKCCQVGTDVVMSDPEVFREAFGLGHTGATLVRPDGYIAWRSADMPENPHCTLTKAVELVSSSVARALEK</sequence>
<dbReference type="SUPFAM" id="SSF51905">
    <property type="entry name" value="FAD/NAD(P)-binding domain"/>
    <property type="match status" value="1"/>
</dbReference>
<evidence type="ECO:0000259" key="5">
    <source>
        <dbReference type="Pfam" id="PF01494"/>
    </source>
</evidence>
<dbReference type="Gene3D" id="3.30.9.10">
    <property type="entry name" value="D-Amino Acid Oxidase, subunit A, domain 2"/>
    <property type="match status" value="1"/>
</dbReference>
<dbReference type="Pfam" id="PF01494">
    <property type="entry name" value="FAD_binding_3"/>
    <property type="match status" value="1"/>
</dbReference>
<gene>
    <name evidence="6" type="ORF">GCM10011346_09380</name>
</gene>
<dbReference type="PANTHER" id="PTHR43004">
    <property type="entry name" value="TRK SYSTEM POTASSIUM UPTAKE PROTEIN"/>
    <property type="match status" value="1"/>
</dbReference>
<dbReference type="InterPro" id="IPR036188">
    <property type="entry name" value="FAD/NAD-bd_sf"/>
</dbReference>
<keyword evidence="4" id="KW-0472">Membrane</keyword>
<keyword evidence="4" id="KW-1133">Transmembrane helix</keyword>
<evidence type="ECO:0000256" key="2">
    <source>
        <dbReference type="ARBA" id="ARBA00022630"/>
    </source>
</evidence>
<name>A0ABQ2NTL6_9BACI</name>